<dbReference type="PANTHER" id="PTHR11806">
    <property type="entry name" value="GLUCOSE INHIBITED DIVISION PROTEIN A"/>
    <property type="match status" value="1"/>
</dbReference>
<dbReference type="AlphaFoldDB" id="A0A2S7KS87"/>
<keyword evidence="8 11" id="KW-0520">NAD</keyword>
<keyword evidence="5 11" id="KW-0285">Flavoprotein</keyword>
<dbReference type="GO" id="GO:0005829">
    <property type="term" value="C:cytosol"/>
    <property type="evidence" value="ECO:0007669"/>
    <property type="project" value="TreeGrafter"/>
</dbReference>
<dbReference type="PROSITE" id="PS01281">
    <property type="entry name" value="GIDA_2"/>
    <property type="match status" value="1"/>
</dbReference>
<keyword evidence="14" id="KW-1185">Reference proteome</keyword>
<comment type="cofactor">
    <cofactor evidence="1 11">
        <name>FAD</name>
        <dbReference type="ChEBI" id="CHEBI:57692"/>
    </cofactor>
</comment>
<keyword evidence="6 11" id="KW-0819">tRNA processing</keyword>
<dbReference type="HAMAP" id="MF_00129">
    <property type="entry name" value="MnmG_GidA"/>
    <property type="match status" value="1"/>
</dbReference>
<dbReference type="Gene3D" id="3.50.50.60">
    <property type="entry name" value="FAD/NAD(P)-binding domain"/>
    <property type="match status" value="2"/>
</dbReference>
<dbReference type="SUPFAM" id="SSF51905">
    <property type="entry name" value="FAD/NAD(P)-binding domain"/>
    <property type="match status" value="1"/>
</dbReference>
<dbReference type="FunFam" id="1.10.150.570:FF:000001">
    <property type="entry name" value="tRNA uridine 5-carboxymethylaminomethyl modification enzyme MnmG"/>
    <property type="match status" value="1"/>
</dbReference>
<dbReference type="PANTHER" id="PTHR11806:SF0">
    <property type="entry name" value="PROTEIN MTO1 HOMOLOG, MITOCHONDRIAL"/>
    <property type="match status" value="1"/>
</dbReference>
<dbReference type="InterPro" id="IPR036188">
    <property type="entry name" value="FAD/NAD-bd_sf"/>
</dbReference>
<dbReference type="EMBL" id="MQUB01000001">
    <property type="protein sequence ID" value="PQB05467.1"/>
    <property type="molecule type" value="Genomic_DNA"/>
</dbReference>
<dbReference type="GO" id="GO:0030488">
    <property type="term" value="P:tRNA methylation"/>
    <property type="evidence" value="ECO:0007669"/>
    <property type="project" value="TreeGrafter"/>
</dbReference>
<dbReference type="InterPro" id="IPR026904">
    <property type="entry name" value="MnmG_C"/>
</dbReference>
<dbReference type="FunFam" id="3.50.50.60:FF:000002">
    <property type="entry name" value="tRNA uridine 5-carboxymethylaminomethyl modification enzyme MnmG"/>
    <property type="match status" value="1"/>
</dbReference>
<comment type="subunit">
    <text evidence="9 11">Homodimer. Heterotetramer of two MnmE and two MnmG subunits.</text>
</comment>
<organism evidence="13 14">
    <name type="scientific">Aureitalea marina</name>
    <dbReference type="NCBI Taxonomy" id="930804"/>
    <lineage>
        <taxon>Bacteria</taxon>
        <taxon>Pseudomonadati</taxon>
        <taxon>Bacteroidota</taxon>
        <taxon>Flavobacteriia</taxon>
        <taxon>Flavobacteriales</taxon>
        <taxon>Flavobacteriaceae</taxon>
        <taxon>Aureitalea</taxon>
    </lineage>
</organism>
<dbReference type="OrthoDB" id="9815560at2"/>
<dbReference type="InterPro" id="IPR020595">
    <property type="entry name" value="MnmG-rel_CS"/>
</dbReference>
<evidence type="ECO:0000313" key="13">
    <source>
        <dbReference type="EMBL" id="PQB05467.1"/>
    </source>
</evidence>
<keyword evidence="7 11" id="KW-0274">FAD</keyword>
<dbReference type="SMART" id="SM01228">
    <property type="entry name" value="GIDA_assoc_3"/>
    <property type="match status" value="1"/>
</dbReference>
<evidence type="ECO:0000256" key="7">
    <source>
        <dbReference type="ARBA" id="ARBA00022827"/>
    </source>
</evidence>
<evidence type="ECO:0000256" key="2">
    <source>
        <dbReference type="ARBA" id="ARBA00003717"/>
    </source>
</evidence>
<dbReference type="InterPro" id="IPR002218">
    <property type="entry name" value="MnmG-rel"/>
</dbReference>
<comment type="caution">
    <text evidence="13">The sequence shown here is derived from an EMBL/GenBank/DDBJ whole genome shotgun (WGS) entry which is preliminary data.</text>
</comment>
<dbReference type="InterPro" id="IPR040131">
    <property type="entry name" value="MnmG_N"/>
</dbReference>
<evidence type="ECO:0000259" key="12">
    <source>
        <dbReference type="SMART" id="SM01228"/>
    </source>
</evidence>
<proteinExistence type="inferred from homology"/>
<dbReference type="Gene3D" id="1.10.10.1800">
    <property type="entry name" value="tRNA uridine 5-carboxymethylaminomethyl modification enzyme MnmG/GidA"/>
    <property type="match status" value="1"/>
</dbReference>
<dbReference type="GO" id="GO:0050660">
    <property type="term" value="F:flavin adenine dinucleotide binding"/>
    <property type="evidence" value="ECO:0007669"/>
    <property type="project" value="UniProtKB-UniRule"/>
</dbReference>
<evidence type="ECO:0000256" key="4">
    <source>
        <dbReference type="ARBA" id="ARBA00020461"/>
    </source>
</evidence>
<reference evidence="13 14" key="1">
    <citation type="submission" date="2016-11" db="EMBL/GenBank/DDBJ databases">
        <title>Trade-off between light-utilization and light-protection in marine flavobacteria.</title>
        <authorList>
            <person name="Kumagai Y."/>
        </authorList>
    </citation>
    <scope>NUCLEOTIDE SEQUENCE [LARGE SCALE GENOMIC DNA]</scope>
    <source>
        <strain evidence="13 14">NBRC 107741</strain>
    </source>
</reference>
<comment type="similarity">
    <text evidence="3 11">Belongs to the MnmG family.</text>
</comment>
<dbReference type="InterPro" id="IPR004416">
    <property type="entry name" value="MnmG"/>
</dbReference>
<dbReference type="Pfam" id="PF21680">
    <property type="entry name" value="GIDA_C_1st"/>
    <property type="match status" value="1"/>
</dbReference>
<evidence type="ECO:0000256" key="8">
    <source>
        <dbReference type="ARBA" id="ARBA00023027"/>
    </source>
</evidence>
<feature type="binding site" evidence="11">
    <location>
        <begin position="272"/>
        <end position="286"/>
    </location>
    <ligand>
        <name>NAD(+)</name>
        <dbReference type="ChEBI" id="CHEBI:57540"/>
    </ligand>
</feature>
<dbReference type="Pfam" id="PF13932">
    <property type="entry name" value="SAM_GIDA_C"/>
    <property type="match status" value="1"/>
</dbReference>
<dbReference type="InterPro" id="IPR044920">
    <property type="entry name" value="MnmG_C_subdom_sf"/>
</dbReference>
<dbReference type="NCBIfam" id="TIGR00136">
    <property type="entry name" value="mnmG_gidA"/>
    <property type="match status" value="1"/>
</dbReference>
<evidence type="ECO:0000256" key="1">
    <source>
        <dbReference type="ARBA" id="ARBA00001974"/>
    </source>
</evidence>
<evidence type="ECO:0000313" key="14">
    <source>
        <dbReference type="Proteomes" id="UP000239800"/>
    </source>
</evidence>
<dbReference type="InterPro" id="IPR047001">
    <property type="entry name" value="MnmG_C_subdom"/>
</dbReference>
<dbReference type="Pfam" id="PF01134">
    <property type="entry name" value="GIDA"/>
    <property type="match status" value="1"/>
</dbReference>
<feature type="binding site" evidence="11">
    <location>
        <begin position="12"/>
        <end position="17"/>
    </location>
    <ligand>
        <name>FAD</name>
        <dbReference type="ChEBI" id="CHEBI:57692"/>
    </ligand>
</feature>
<protein>
    <recommendedName>
        <fullName evidence="4 11">tRNA uridine 5-carboxymethylaminomethyl modification enzyme MnmG</fullName>
    </recommendedName>
    <alternativeName>
        <fullName evidence="10 11">Glucose-inhibited division protein A</fullName>
    </alternativeName>
</protein>
<dbReference type="InterPro" id="IPR049312">
    <property type="entry name" value="GIDA_C_N"/>
</dbReference>
<keyword evidence="11" id="KW-0963">Cytoplasm</keyword>
<dbReference type="Proteomes" id="UP000239800">
    <property type="component" value="Unassembled WGS sequence"/>
</dbReference>
<comment type="subcellular location">
    <subcellularLocation>
        <location evidence="11">Cytoplasm</location>
    </subcellularLocation>
</comment>
<evidence type="ECO:0000256" key="11">
    <source>
        <dbReference type="HAMAP-Rule" id="MF_00129"/>
    </source>
</evidence>
<dbReference type="GO" id="GO:0002098">
    <property type="term" value="P:tRNA wobble uridine modification"/>
    <property type="evidence" value="ECO:0007669"/>
    <property type="project" value="InterPro"/>
</dbReference>
<comment type="function">
    <text evidence="2 11">NAD-binding protein involved in the addition of a carboxymethylaminomethyl (cmnm) group at the wobble position (U34) of certain tRNAs, forming tRNA-cmnm(5)s(2)U34.</text>
</comment>
<evidence type="ECO:0000256" key="10">
    <source>
        <dbReference type="ARBA" id="ARBA00031800"/>
    </source>
</evidence>
<name>A0A2S7KS87_9FLAO</name>
<comment type="caution">
    <text evidence="11">Lacks conserved residue(s) required for the propagation of feature annotation.</text>
</comment>
<evidence type="ECO:0000256" key="9">
    <source>
        <dbReference type="ARBA" id="ARBA00025948"/>
    </source>
</evidence>
<feature type="domain" description="tRNA uridine 5-carboxymethylaminomethyl modification enzyme C-terminal subdomain" evidence="12">
    <location>
        <begin position="548"/>
        <end position="619"/>
    </location>
</feature>
<dbReference type="PROSITE" id="PS01280">
    <property type="entry name" value="GIDA_1"/>
    <property type="match status" value="1"/>
</dbReference>
<accession>A0A2S7KS87</accession>
<gene>
    <name evidence="11" type="primary">mnmG</name>
    <name evidence="11" type="synonym">gidA</name>
    <name evidence="13" type="ORF">BST85_11625</name>
</gene>
<evidence type="ECO:0000256" key="6">
    <source>
        <dbReference type="ARBA" id="ARBA00022694"/>
    </source>
</evidence>
<evidence type="ECO:0000256" key="5">
    <source>
        <dbReference type="ARBA" id="ARBA00022630"/>
    </source>
</evidence>
<sequence>MFHKEYDVVVVGGGHAGSEAAAAAANMGSKTLLVTMNLQNIAQMSCNPAMGGIAKGQIVREIDALGGYSGIVSDKTAIQFKMLNKSKGPAMWSPRVQSDRMRFAESWRLMLEATPNLDFYQEMVQGLIIEGDKIRGVRTSLGLEIRAKSVVLTNGTFLNGLIHIGEKNFGGGRAGERAATGITSELVALGFDSGRMKTGTPPRVDGRSLDFSKMVPQPGDEDPAKFSYLDDTKPLTEQRDCHMSYTSLEVHDLLREGFDRSPMFNGAIQSVGPRYCPSIEDKIHRFADKERHQLFVEPEGWDTVEYYINGFSTSLPEDVQYKALKACAGFEHVKFFRPGYAIEYDYFPPTQLKHTLETKLVEGLYFAGQINGTTGYEEAASQGLMAGINAHLKLNERDPLVLKRDQAYIGVLIDDLITKGTEEPYRMFTSRAEYRTLLRQDNADFRLTPLSHELGLASDARMEKMEQKQSGSENFVRFFKKTSVLPEEINPILEEKGSALVSQSDKMFKLFARPKLNMQDMRRIKEVEGYIQDNELDQEVLEQTEIQVKYAGYIEKERQNADKLQRLEGIRIPDNFNYDQLKSLSYEAREKLKEIQPTSISQASRISGVSPNDISVMLVYMGR</sequence>
<evidence type="ECO:0000256" key="3">
    <source>
        <dbReference type="ARBA" id="ARBA00007653"/>
    </source>
</evidence>
<dbReference type="RefSeq" id="WP_104813409.1">
    <property type="nucleotide sequence ID" value="NZ_MQUB01000001.1"/>
</dbReference>
<dbReference type="Gene3D" id="1.10.150.570">
    <property type="entry name" value="GidA associated domain, C-terminal subdomain"/>
    <property type="match status" value="1"/>
</dbReference>